<reference evidence="1 2" key="1">
    <citation type="journal article" date="2023" name="Mol. Phylogenet. Evol.">
        <title>Genome-scale phylogeny and comparative genomics of the fungal order Sordariales.</title>
        <authorList>
            <person name="Hensen N."/>
            <person name="Bonometti L."/>
            <person name="Westerberg I."/>
            <person name="Brannstrom I.O."/>
            <person name="Guillou S."/>
            <person name="Cros-Aarteil S."/>
            <person name="Calhoun S."/>
            <person name="Haridas S."/>
            <person name="Kuo A."/>
            <person name="Mondo S."/>
            <person name="Pangilinan J."/>
            <person name="Riley R."/>
            <person name="LaButti K."/>
            <person name="Andreopoulos B."/>
            <person name="Lipzen A."/>
            <person name="Chen C."/>
            <person name="Yan M."/>
            <person name="Daum C."/>
            <person name="Ng V."/>
            <person name="Clum A."/>
            <person name="Steindorff A."/>
            <person name="Ohm R.A."/>
            <person name="Martin F."/>
            <person name="Silar P."/>
            <person name="Natvig D.O."/>
            <person name="Lalanne C."/>
            <person name="Gautier V."/>
            <person name="Ament-Velasquez S.L."/>
            <person name="Kruys A."/>
            <person name="Hutchinson M.I."/>
            <person name="Powell A.J."/>
            <person name="Barry K."/>
            <person name="Miller A.N."/>
            <person name="Grigoriev I.V."/>
            <person name="Debuchy R."/>
            <person name="Gladieux P."/>
            <person name="Hiltunen Thoren M."/>
            <person name="Johannesson H."/>
        </authorList>
    </citation>
    <scope>NUCLEOTIDE SEQUENCE [LARGE SCALE GENOMIC DNA]</scope>
    <source>
        <strain evidence="1 2">FGSC 10403</strain>
    </source>
</reference>
<protein>
    <submittedName>
        <fullName evidence="1">Uncharacterized protein</fullName>
    </submittedName>
</protein>
<dbReference type="RefSeq" id="XP_062694631.1">
    <property type="nucleotide sequence ID" value="XM_062839460.1"/>
</dbReference>
<dbReference type="Proteomes" id="UP001285908">
    <property type="component" value="Unassembled WGS sequence"/>
</dbReference>
<keyword evidence="2" id="KW-1185">Reference proteome</keyword>
<dbReference type="AlphaFoldDB" id="A0AAJ0IAV6"/>
<evidence type="ECO:0000313" key="1">
    <source>
        <dbReference type="EMBL" id="KAK3495202.1"/>
    </source>
</evidence>
<dbReference type="GeneID" id="87877082"/>
<sequence length="147" mass="15892">MQKFLAAPADSSVISMAGRAVAPQAAENHGRTADGTGTESQKTFSCGCLTERSEDISTVGKLGELHHNICSAVVFFSAFLRFLGIFDHHSATGSYKWIKNMFGGDGTGEEISNRMQRMEVAFSKNRTIIELRAMGLSPLRIEVSGFG</sequence>
<organism evidence="1 2">
    <name type="scientific">Neurospora hispaniola</name>
    <dbReference type="NCBI Taxonomy" id="588809"/>
    <lineage>
        <taxon>Eukaryota</taxon>
        <taxon>Fungi</taxon>
        <taxon>Dikarya</taxon>
        <taxon>Ascomycota</taxon>
        <taxon>Pezizomycotina</taxon>
        <taxon>Sordariomycetes</taxon>
        <taxon>Sordariomycetidae</taxon>
        <taxon>Sordariales</taxon>
        <taxon>Sordariaceae</taxon>
        <taxon>Neurospora</taxon>
    </lineage>
</organism>
<comment type="caution">
    <text evidence="1">The sequence shown here is derived from an EMBL/GenBank/DDBJ whole genome shotgun (WGS) entry which is preliminary data.</text>
</comment>
<evidence type="ECO:0000313" key="2">
    <source>
        <dbReference type="Proteomes" id="UP001285908"/>
    </source>
</evidence>
<proteinExistence type="predicted"/>
<accession>A0AAJ0IAV6</accession>
<dbReference type="EMBL" id="JAULSX010000003">
    <property type="protein sequence ID" value="KAK3495202.1"/>
    <property type="molecule type" value="Genomic_DNA"/>
</dbReference>
<name>A0AAJ0IAV6_9PEZI</name>
<gene>
    <name evidence="1" type="ORF">B0T23DRAFT_412075</name>
</gene>